<dbReference type="EMBL" id="AOLV01000034">
    <property type="protein sequence ID" value="EPX83035.1"/>
    <property type="molecule type" value="Genomic_DNA"/>
</dbReference>
<gene>
    <name evidence="1" type="ORF">ruthe_02980</name>
</gene>
<sequence length="278" mass="29747">MTLSPLELHSEPYGSTGNIGENFRRLLGAPTLDLLQTVIREAVQNIADAARPGVGPEILIRMRTLSDTQRDVLRRFILAEIPEEPGSSTAISTFLEAERAVVLEICDFGTVGLGGPTRSDRIPVGTERTDFIDFLRNIGTARDTEQGGGTYGFGKVALYRASACSTIIVDSLPDGAGPEGRRLMACHVGRSFEKPENGMRRRFTGRHWWGVRDPADGIADPATGDTASALAGQLGLPERGPGRSGTTIMILGFQTDEDDLTATETGSSRRCSGISGRG</sequence>
<comment type="caution">
    <text evidence="1">The sequence shown here is derived from an EMBL/GenBank/DDBJ whole genome shotgun (WGS) entry which is preliminary data.</text>
</comment>
<accession>S9RYE9</accession>
<proteinExistence type="predicted"/>
<dbReference type="AlphaFoldDB" id="S9RYE9"/>
<dbReference type="STRING" id="1123069.ruthe_02980"/>
<dbReference type="RefSeq" id="WP_021099042.1">
    <property type="nucleotide sequence ID" value="NZ_KE557324.1"/>
</dbReference>
<dbReference type="PATRIC" id="fig|1123069.3.peg.2951"/>
<protein>
    <submittedName>
        <fullName evidence="1">Uncharacterized protein</fullName>
    </submittedName>
</protein>
<keyword evidence="2" id="KW-1185">Reference proteome</keyword>
<organism evidence="1 2">
    <name type="scientific">Rubellimicrobium thermophilum DSM 16684</name>
    <dbReference type="NCBI Taxonomy" id="1123069"/>
    <lineage>
        <taxon>Bacteria</taxon>
        <taxon>Pseudomonadati</taxon>
        <taxon>Pseudomonadota</taxon>
        <taxon>Alphaproteobacteria</taxon>
        <taxon>Rhodobacterales</taxon>
        <taxon>Roseobacteraceae</taxon>
        <taxon>Rubellimicrobium</taxon>
    </lineage>
</organism>
<name>S9RYE9_9RHOB</name>
<dbReference type="HOGENOM" id="CLU_1000724_0_0_5"/>
<dbReference type="Proteomes" id="UP000015346">
    <property type="component" value="Unassembled WGS sequence"/>
</dbReference>
<evidence type="ECO:0000313" key="1">
    <source>
        <dbReference type="EMBL" id="EPX83035.1"/>
    </source>
</evidence>
<reference evidence="1 2" key="1">
    <citation type="journal article" date="2013" name="Stand. Genomic Sci.">
        <title>Genome sequence of the reddish-pigmented Rubellimicrobium thermophilum type strain (DSM 16684(T)), a member of the Roseobacter clade.</title>
        <authorList>
            <person name="Fiebig A."/>
            <person name="Riedel T."/>
            <person name="Gronow S."/>
            <person name="Petersen J."/>
            <person name="Klenk H.P."/>
            <person name="Goker M."/>
        </authorList>
    </citation>
    <scope>NUCLEOTIDE SEQUENCE [LARGE SCALE GENOMIC DNA]</scope>
    <source>
        <strain evidence="1 2">DSM 16684</strain>
    </source>
</reference>
<evidence type="ECO:0000313" key="2">
    <source>
        <dbReference type="Proteomes" id="UP000015346"/>
    </source>
</evidence>